<evidence type="ECO:0000256" key="1">
    <source>
        <dbReference type="SAM" id="MobiDB-lite"/>
    </source>
</evidence>
<dbReference type="Proteomes" id="UP001470230">
    <property type="component" value="Unassembled WGS sequence"/>
</dbReference>
<dbReference type="InterPro" id="IPR001680">
    <property type="entry name" value="WD40_rpt"/>
</dbReference>
<dbReference type="EMBL" id="JAPFFF010000007">
    <property type="protein sequence ID" value="KAK8885755.1"/>
    <property type="molecule type" value="Genomic_DNA"/>
</dbReference>
<feature type="compositionally biased region" description="Basic and acidic residues" evidence="1">
    <location>
        <begin position="1045"/>
        <end position="1054"/>
    </location>
</feature>
<dbReference type="Pfam" id="PF00400">
    <property type="entry name" value="WD40"/>
    <property type="match status" value="1"/>
</dbReference>
<evidence type="ECO:0000313" key="3">
    <source>
        <dbReference type="Proteomes" id="UP001470230"/>
    </source>
</evidence>
<dbReference type="InterPro" id="IPR036322">
    <property type="entry name" value="WD40_repeat_dom_sf"/>
</dbReference>
<feature type="region of interest" description="Disordered" evidence="1">
    <location>
        <begin position="1135"/>
        <end position="1192"/>
    </location>
</feature>
<protein>
    <recommendedName>
        <fullName evidence="4">RAVE complex protein Rav1 C-terminal domain-containing protein</fullName>
    </recommendedName>
</protein>
<comment type="caution">
    <text evidence="2">The sequence shown here is derived from an EMBL/GenBank/DDBJ whole genome shotgun (WGS) entry which is preliminary data.</text>
</comment>
<feature type="compositionally biased region" description="Acidic residues" evidence="1">
    <location>
        <begin position="1001"/>
        <end position="1012"/>
    </location>
</feature>
<accession>A0ABR2K6T8</accession>
<dbReference type="InterPro" id="IPR015943">
    <property type="entry name" value="WD40/YVTN_repeat-like_dom_sf"/>
</dbReference>
<gene>
    <name evidence="2" type="ORF">M9Y10_041208</name>
</gene>
<reference evidence="2 3" key="1">
    <citation type="submission" date="2024-04" db="EMBL/GenBank/DDBJ databases">
        <title>Tritrichomonas musculus Genome.</title>
        <authorList>
            <person name="Alves-Ferreira E."/>
            <person name="Grigg M."/>
            <person name="Lorenzi H."/>
            <person name="Galac M."/>
        </authorList>
    </citation>
    <scope>NUCLEOTIDE SEQUENCE [LARGE SCALE GENOMIC DNA]</scope>
    <source>
        <strain evidence="2 3">EAF2021</strain>
    </source>
</reference>
<feature type="compositionally biased region" description="Acidic residues" evidence="1">
    <location>
        <begin position="1033"/>
        <end position="1044"/>
    </location>
</feature>
<evidence type="ECO:0008006" key="4">
    <source>
        <dbReference type="Google" id="ProtNLM"/>
    </source>
</evidence>
<dbReference type="PANTHER" id="PTHR19846">
    <property type="entry name" value="WD40 REPEAT PROTEIN"/>
    <property type="match status" value="1"/>
</dbReference>
<proteinExistence type="predicted"/>
<dbReference type="SMART" id="SM00320">
    <property type="entry name" value="WD40"/>
    <property type="match status" value="4"/>
</dbReference>
<keyword evidence="3" id="KW-1185">Reference proteome</keyword>
<feature type="compositionally biased region" description="Basic and acidic residues" evidence="1">
    <location>
        <begin position="987"/>
        <end position="1000"/>
    </location>
</feature>
<feature type="compositionally biased region" description="Low complexity" evidence="1">
    <location>
        <begin position="1164"/>
        <end position="1175"/>
    </location>
</feature>
<organism evidence="2 3">
    <name type="scientific">Tritrichomonas musculus</name>
    <dbReference type="NCBI Taxonomy" id="1915356"/>
    <lineage>
        <taxon>Eukaryota</taxon>
        <taxon>Metamonada</taxon>
        <taxon>Parabasalia</taxon>
        <taxon>Tritrichomonadida</taxon>
        <taxon>Tritrichomonadidae</taxon>
        <taxon>Tritrichomonas</taxon>
    </lineage>
</organism>
<dbReference type="Gene3D" id="2.130.10.10">
    <property type="entry name" value="YVTN repeat-like/Quinoprotein amine dehydrogenase"/>
    <property type="match status" value="1"/>
</dbReference>
<dbReference type="SUPFAM" id="SSF50978">
    <property type="entry name" value="WD40 repeat-like"/>
    <property type="match status" value="1"/>
</dbReference>
<evidence type="ECO:0000313" key="2">
    <source>
        <dbReference type="EMBL" id="KAK8885755.1"/>
    </source>
</evidence>
<dbReference type="SUPFAM" id="SSF69322">
    <property type="entry name" value="Tricorn protease domain 2"/>
    <property type="match status" value="1"/>
</dbReference>
<dbReference type="PANTHER" id="PTHR19846:SF0">
    <property type="entry name" value="PRE-MRNA PROCESSING FACTOR 4"/>
    <property type="match status" value="1"/>
</dbReference>
<name>A0ABR2K6T8_9EUKA</name>
<feature type="region of interest" description="Disordered" evidence="1">
    <location>
        <begin position="984"/>
        <end position="1054"/>
    </location>
</feature>
<sequence>MFYPLTGSQIFGFSPNNLRCYTSTTLLQHKKTLFAFATDNNIIIFDRLTLKSQIITIPDITSNVIAIAFTGNGDYTSIFCGLESGKLFSYLLSDISKPIMEETLGFTLTSMTASNDYLFCKAGSLLYAIPITHNSIDLQGKIILSETLVHDKCIVSPCGRCLASYTKGAKCPVFWYAPFERRRRSNLPIDGHISDFQWGSSDRLLGVTATLEGIVRIWEESTTSYELRCVKWYDYGFRVLSAAIVTSADVENQIELKSCQKAASDSGRVFPAVKRQKVLIMAVVQDDKSTVCILQEKKRPQLFPIGRLVISLESPIATFCDMKRVFSEGELKRLISMVRFSPSSLAFDQFELGKTSMTHTTPLNIPFILSPISSIQKQANVITHHQDGSLFNWWKLSRILEKCENLEMSEFKEGNIIVLPNEIKFEISSTKYLQKYQFSNSVSFATIIKYDKCAMIAAVNSKEVYIVMLKAKEESKDHINYKMERIPVSNASENISSITIHSTDLFALSTDKSVDAYFFSDDSYKKLTSLESETPCSLFIPHPMALIAVSSKINLKFYIVWSNRFIPIEEFDENLKNDYPYPLFKTMNITEDGSIIAATEHCLYDLEFYATDFPIPYPLGNDLVMNTSFTLCYFYILSELLNGRKITTDSYKVKMLSENFAFPKEPPKGTASAIEETCQRPPPSWGNLDENGMRFLFSYKFAKSDDVSDLNHLVPFFSVWALLSSDQSGLITSLNPTSSKMIYDMKVGIWVKDFTVITKALTYLVEETIPTDSEFDTYLLFAVLLNKKSAAKKIARIKHQSKLEKFFSENDIRNDQKLLNKIEKSAFEAQKLHRNPLAAMFFVLKGMNKQALIVLREDKPLYLIVLRFFSENDWFESIPGDYVNGFFTKWWRFYMKQKEILAKFEGRINSTNASQLDALKKDAVDALKNWEFQKSEKISIEMHKFEMLKKFNASLPCDLLSLQLTPGFIEMQALEQTSELVLASQTEESKSKNIPEQKNNEEEENVKDDSVDDSLASFDFGGAGGDWGIESDFSSDGEEEEEEKEKDAKNKEKLENESIEKEKIIVKKLFDSNFHDVCQLHPFNSPGPICFTFDEKFLVFLISSLFNDTYNASTIRLITHVSDVLYQKAKKDALTATKEKKTSEPPSKSKIPLPPSASPVQQRSNSTNSAIASTAGQLPPLPSSVSQQQQQQQQQNVIPLNIRKETSIIISILYSLTYALSKANLMMVLFSNPLSLESLGPLVDEFVNRKYKIKQRNQANILKKFVEKNVEVDENDRQLANFISFNEICKVLIRQGKLSQIQMLISFFHHRNRLLFSDLHSFCFTQKNYILDLETIGLQCGDIFQQIRLNMMNRKWHVTMVNQFISPFYFGDHFQCSKSFEKRSTRYKTEELSSSSSTDSFESEEFYNSYSNSNNTINNDNTYKKSSNVYEPPAIKSKSAFSIEEGEQRKKLITTSSSSLNIYSSSVLSKISPPSILAVCVNPRNSTDVAIGGKFGVEFIDISKQDSLSSSASNPDLSFNSQPSLIDLVDSFVDTDEQFFKNLGHDSGMTKSISSNLSKENKKSRLFTPNNLKNINNEFNNLDNNDKFNTEKNSILRSVSVENQKKIDLRQTYTHPYDSPFVSMMGQAKVKSPDKKSSERKGFFYQKREFNPLWPKDKVSLKDLEVTCMASHPREAYFTIGTDSGRLYMAAFGQKSTISSVLYTESPVSSLELNDTGDRLLTTSENGHIYVSNFKTANLYVSVQGASAAWLNNDTQFIVCEPMNKQFAIYDIIAGLSPVAIYQIPQSIRLNSFPKDYYSFSSVPISPKPKSKVFASKKYKKKVMYSQAKRIPIAVCGHQILTGHEDGTVVQFDLRSQDFICHKLHKTPVTTIKIDRSERFFISGSSDNTMKIVNIMVASTPQALRDVFTSYDQIPDDEPKGVTDIAITDQTIVAVGHSSTIHAWTVNEPHGLM</sequence>